<feature type="region of interest" description="Disordered" evidence="1">
    <location>
        <begin position="1"/>
        <end position="36"/>
    </location>
</feature>
<evidence type="ECO:0000313" key="2">
    <source>
        <dbReference type="EMBL" id="CBI00561.1"/>
    </source>
</evidence>
<proteinExistence type="predicted"/>
<dbReference type="AlphaFoldDB" id="E6Q052"/>
<dbReference type="EMBL" id="CABN01000149">
    <property type="protein sequence ID" value="CBI00561.1"/>
    <property type="molecule type" value="Genomic_DNA"/>
</dbReference>
<protein>
    <submittedName>
        <fullName evidence="2">Uncharacterized protein</fullName>
    </submittedName>
</protein>
<name>E6Q052_9ZZZZ</name>
<reference evidence="2" key="1">
    <citation type="submission" date="2009-10" db="EMBL/GenBank/DDBJ databases">
        <title>Diversity of trophic interactions inside an arsenic-rich microbial ecosystem.</title>
        <authorList>
            <person name="Bertin P.N."/>
            <person name="Heinrich-Salmeron A."/>
            <person name="Pelletier E."/>
            <person name="Goulhen-Chollet F."/>
            <person name="Arsene-Ploetze F."/>
            <person name="Gallien S."/>
            <person name="Calteau A."/>
            <person name="Vallenet D."/>
            <person name="Casiot C."/>
            <person name="Chane-Woon-Ming B."/>
            <person name="Giloteaux L."/>
            <person name="Barakat M."/>
            <person name="Bonnefoy V."/>
            <person name="Bruneel O."/>
            <person name="Chandler M."/>
            <person name="Cleiss J."/>
            <person name="Duran R."/>
            <person name="Elbaz-Poulichet F."/>
            <person name="Fonknechten N."/>
            <person name="Lauga B."/>
            <person name="Mornico D."/>
            <person name="Ortet P."/>
            <person name="Schaeffer C."/>
            <person name="Siguier P."/>
            <person name="Alexander Thil Smith A."/>
            <person name="Van Dorsselaer A."/>
            <person name="Weissenbach J."/>
            <person name="Medigue C."/>
            <person name="Le Paslier D."/>
        </authorList>
    </citation>
    <scope>NUCLEOTIDE SEQUENCE</scope>
</reference>
<sequence>MRQAWMNDAPLYNHMPKDFNQSSSHAQKSMRHPLYI</sequence>
<evidence type="ECO:0000256" key="1">
    <source>
        <dbReference type="SAM" id="MobiDB-lite"/>
    </source>
</evidence>
<organism evidence="2">
    <name type="scientific">mine drainage metagenome</name>
    <dbReference type="NCBI Taxonomy" id="410659"/>
    <lineage>
        <taxon>unclassified sequences</taxon>
        <taxon>metagenomes</taxon>
        <taxon>ecological metagenomes</taxon>
    </lineage>
</organism>
<gene>
    <name evidence="2" type="ORF">CARN3_0104</name>
</gene>
<comment type="caution">
    <text evidence="2">The sequence shown here is derived from an EMBL/GenBank/DDBJ whole genome shotgun (WGS) entry which is preliminary data.</text>
</comment>
<accession>E6Q052</accession>